<gene>
    <name evidence="3" type="ORF">TRIADDRAFT_26275</name>
</gene>
<dbReference type="RefSeq" id="XP_002113381.1">
    <property type="nucleotide sequence ID" value="XM_002113345.1"/>
</dbReference>
<dbReference type="Proteomes" id="UP000009022">
    <property type="component" value="Unassembled WGS sequence"/>
</dbReference>
<dbReference type="EC" id="3.4.16.-" evidence="2"/>
<dbReference type="KEGG" id="tad:TRIADDRAFT_26275"/>
<dbReference type="OrthoDB" id="443318at2759"/>
<keyword evidence="2" id="KW-0121">Carboxypeptidase</keyword>
<proteinExistence type="inferred from homology"/>
<keyword evidence="4" id="KW-1185">Reference proteome</keyword>
<dbReference type="PANTHER" id="PTHR11802">
    <property type="entry name" value="SERINE PROTEASE FAMILY S10 SERINE CARBOXYPEPTIDASE"/>
    <property type="match status" value="1"/>
</dbReference>
<dbReference type="eggNOG" id="KOG1282">
    <property type="taxonomic scope" value="Eukaryota"/>
</dbReference>
<dbReference type="HOGENOM" id="CLU_008523_13_3_1"/>
<dbReference type="MEROPS" id="S10.002"/>
<protein>
    <recommendedName>
        <fullName evidence="2">Carboxypeptidase</fullName>
        <ecNumber evidence="2">3.4.16.-</ecNumber>
    </recommendedName>
</protein>
<dbReference type="InterPro" id="IPR001563">
    <property type="entry name" value="Peptidase_S10"/>
</dbReference>
<dbReference type="PROSITE" id="PS00131">
    <property type="entry name" value="CARBOXYPEPT_SER_SER"/>
    <property type="match status" value="1"/>
</dbReference>
<dbReference type="PROSITE" id="PS00560">
    <property type="entry name" value="CARBOXYPEPT_SER_HIS"/>
    <property type="match status" value="1"/>
</dbReference>
<dbReference type="PRINTS" id="PR00724">
    <property type="entry name" value="CRBOXYPTASEC"/>
</dbReference>
<keyword evidence="2" id="KW-0378">Hydrolase</keyword>
<organism evidence="3 4">
    <name type="scientific">Trichoplax adhaerens</name>
    <name type="common">Trichoplax reptans</name>
    <dbReference type="NCBI Taxonomy" id="10228"/>
    <lineage>
        <taxon>Eukaryota</taxon>
        <taxon>Metazoa</taxon>
        <taxon>Placozoa</taxon>
        <taxon>Uniplacotomia</taxon>
        <taxon>Trichoplacea</taxon>
        <taxon>Trichoplacidae</taxon>
        <taxon>Trichoplax</taxon>
    </lineage>
</organism>
<dbReference type="Gene3D" id="3.40.50.1820">
    <property type="entry name" value="alpha/beta hydrolase"/>
    <property type="match status" value="1"/>
</dbReference>
<evidence type="ECO:0000256" key="2">
    <source>
        <dbReference type="RuleBase" id="RU361156"/>
    </source>
</evidence>
<evidence type="ECO:0000313" key="4">
    <source>
        <dbReference type="Proteomes" id="UP000009022"/>
    </source>
</evidence>
<dbReference type="GO" id="GO:0006508">
    <property type="term" value="P:proteolysis"/>
    <property type="evidence" value="ECO:0007669"/>
    <property type="project" value="UniProtKB-KW"/>
</dbReference>
<dbReference type="InParanoid" id="B3RZK7"/>
<dbReference type="InterPro" id="IPR029058">
    <property type="entry name" value="AB_hydrolase_fold"/>
</dbReference>
<keyword evidence="2" id="KW-0645">Protease</keyword>
<sequence>MSLLIQLSVAIAFLLLNGVIDGSNPGDSDEVTALPGLSIPLPFKHYSGYLQGVDSNTQLHYWFAESYGNPASDPLILWMNGGPGCSSLDGLLTEHGPFSVNDDLTISLRNTSWNKFANVIYLESPAGVGFSYGPSSNLSDITTAENNYAALKAFFKKFPTFANHDFYITGESYAGVYVPTLATRVANDSTIRLKAIAIGNGILDRTKNLDSLMYYGYYHGLLGGQLWNGLQVACCSGSSCQYANSNNFLCSHRVRSATNLIWGDGLNLYSIYEDCLKVRQTLAIRNHLQDSNQPLYGTPPCFTESILSKYLNSDAVLKALHIAKQAPKWTICNFIVNLNYQRTYPSVIHFLKNLSSKMRVLLYYGDADAVCNFIGGLWSAEAIQAPKIDDYKPWYINTTYGKTVAGFIQRYDNLDFVTVKGAGHLVPTDQPDAAFRLMETFIGGHSL</sequence>
<dbReference type="Pfam" id="PF00450">
    <property type="entry name" value="Peptidase_S10"/>
    <property type="match status" value="1"/>
</dbReference>
<dbReference type="InterPro" id="IPR018202">
    <property type="entry name" value="Ser_caboxypep_ser_AS"/>
</dbReference>
<accession>B3RZK7</accession>
<dbReference type="CTD" id="6754963"/>
<dbReference type="EMBL" id="DS985246">
    <property type="protein sequence ID" value="EDV23855.1"/>
    <property type="molecule type" value="Genomic_DNA"/>
</dbReference>
<dbReference type="AlphaFoldDB" id="B3RZK7"/>
<keyword evidence="2" id="KW-0732">Signal</keyword>
<dbReference type="SUPFAM" id="SSF53474">
    <property type="entry name" value="alpha/beta-Hydrolases"/>
    <property type="match status" value="1"/>
</dbReference>
<dbReference type="PhylomeDB" id="B3RZK7"/>
<dbReference type="OMA" id="FNTNIMY"/>
<comment type="similarity">
    <text evidence="1 2">Belongs to the peptidase S10 family.</text>
</comment>
<evidence type="ECO:0000313" key="3">
    <source>
        <dbReference type="EMBL" id="EDV23855.1"/>
    </source>
</evidence>
<dbReference type="GeneID" id="6754963"/>
<feature type="chain" id="PRO_5005122912" description="Carboxypeptidase" evidence="2">
    <location>
        <begin position="23"/>
        <end position="447"/>
    </location>
</feature>
<dbReference type="GO" id="GO:0004185">
    <property type="term" value="F:serine-type carboxypeptidase activity"/>
    <property type="evidence" value="ECO:0000318"/>
    <property type="project" value="GO_Central"/>
</dbReference>
<dbReference type="PANTHER" id="PTHR11802:SF201">
    <property type="entry name" value="CARBOXYPEPTIDASE"/>
    <property type="match status" value="1"/>
</dbReference>
<dbReference type="InterPro" id="IPR033124">
    <property type="entry name" value="Ser_caboxypep_his_AS"/>
</dbReference>
<name>B3RZK7_TRIAD</name>
<reference evidence="3 4" key="1">
    <citation type="journal article" date="2008" name="Nature">
        <title>The Trichoplax genome and the nature of placozoans.</title>
        <authorList>
            <person name="Srivastava M."/>
            <person name="Begovic E."/>
            <person name="Chapman J."/>
            <person name="Putnam N.H."/>
            <person name="Hellsten U."/>
            <person name="Kawashima T."/>
            <person name="Kuo A."/>
            <person name="Mitros T."/>
            <person name="Salamov A."/>
            <person name="Carpenter M.L."/>
            <person name="Signorovitch A.Y."/>
            <person name="Moreno M.A."/>
            <person name="Kamm K."/>
            <person name="Grimwood J."/>
            <person name="Schmutz J."/>
            <person name="Shapiro H."/>
            <person name="Grigoriev I.V."/>
            <person name="Buss L.W."/>
            <person name="Schierwater B."/>
            <person name="Dellaporta S.L."/>
            <person name="Rokhsar D.S."/>
        </authorList>
    </citation>
    <scope>NUCLEOTIDE SEQUENCE [LARGE SCALE GENOMIC DNA]</scope>
    <source>
        <strain evidence="3 4">Grell-BS-1999</strain>
    </source>
</reference>
<evidence type="ECO:0000256" key="1">
    <source>
        <dbReference type="ARBA" id="ARBA00009431"/>
    </source>
</evidence>
<feature type="signal peptide" evidence="2">
    <location>
        <begin position="1"/>
        <end position="22"/>
    </location>
</feature>